<dbReference type="PROSITE" id="PS50191">
    <property type="entry name" value="CRAL_TRIO"/>
    <property type="match status" value="1"/>
</dbReference>
<dbReference type="SMART" id="SM00516">
    <property type="entry name" value="SEC14"/>
    <property type="match status" value="1"/>
</dbReference>
<evidence type="ECO:0000313" key="4">
    <source>
        <dbReference type="EMBL" id="KAL3858130.1"/>
    </source>
</evidence>
<dbReference type="Gene3D" id="3.40.525.10">
    <property type="entry name" value="CRAL-TRIO lipid binding domain"/>
    <property type="match status" value="1"/>
</dbReference>
<dbReference type="Gene3D" id="2.60.120.680">
    <property type="entry name" value="GOLD domain"/>
    <property type="match status" value="1"/>
</dbReference>
<comment type="caution">
    <text evidence="4">The sequence shown here is derived from an EMBL/GenBank/DDBJ whole genome shotgun (WGS) entry which is preliminary data.</text>
</comment>
<dbReference type="Pfam" id="PF03765">
    <property type="entry name" value="CRAL_TRIO_N"/>
    <property type="match status" value="1"/>
</dbReference>
<accession>A0ABD3VC78</accession>
<dbReference type="Pfam" id="PF00650">
    <property type="entry name" value="CRAL_TRIO"/>
    <property type="match status" value="1"/>
</dbReference>
<dbReference type="CDD" id="cd00170">
    <property type="entry name" value="SEC14"/>
    <property type="match status" value="1"/>
</dbReference>
<keyword evidence="5" id="KW-1185">Reference proteome</keyword>
<evidence type="ECO:0008006" key="6">
    <source>
        <dbReference type="Google" id="ProtNLM"/>
    </source>
</evidence>
<dbReference type="InterPro" id="IPR036598">
    <property type="entry name" value="GOLD_dom_sf"/>
</dbReference>
<dbReference type="InterPro" id="IPR036865">
    <property type="entry name" value="CRAL-TRIO_dom_sf"/>
</dbReference>
<evidence type="ECO:0000256" key="1">
    <source>
        <dbReference type="SAM" id="MobiDB-lite"/>
    </source>
</evidence>
<name>A0ABD3VC78_SINWO</name>
<gene>
    <name evidence="4" type="ORF">ACJMK2_012741</name>
</gene>
<dbReference type="Proteomes" id="UP001634394">
    <property type="component" value="Unassembled WGS sequence"/>
</dbReference>
<evidence type="ECO:0000259" key="3">
    <source>
        <dbReference type="PROSITE" id="PS50866"/>
    </source>
</evidence>
<dbReference type="SUPFAM" id="SSF101576">
    <property type="entry name" value="Supernatant protein factor (SPF), C-terminal domain"/>
    <property type="match status" value="1"/>
</dbReference>
<feature type="domain" description="CRAL-TRIO" evidence="2">
    <location>
        <begin position="75"/>
        <end position="248"/>
    </location>
</feature>
<dbReference type="InterPro" id="IPR009038">
    <property type="entry name" value="GOLD_dom"/>
</dbReference>
<feature type="domain" description="GOLD" evidence="3">
    <location>
        <begin position="274"/>
        <end position="381"/>
    </location>
</feature>
<dbReference type="AlphaFoldDB" id="A0ABD3VC78"/>
<protein>
    <recommendedName>
        <fullName evidence="6">SEC14-like protein 2</fullName>
    </recommendedName>
</protein>
<feature type="compositionally biased region" description="Polar residues" evidence="1">
    <location>
        <begin position="394"/>
        <end position="404"/>
    </location>
</feature>
<dbReference type="SUPFAM" id="SSF46938">
    <property type="entry name" value="CRAL/TRIO N-terminal domain"/>
    <property type="match status" value="1"/>
</dbReference>
<sequence length="410" mass="47678">MSGRVGDLSPQQAETLEKFWENVKDLLKQKRDDYYLLRWLRARQFNIKKAEDMIRAHYRWREENQIDTILEDYKELEVIKKYYTGGHVGYDKKGSPVWIDPFGLIDMKGILRSCKKKEVIRSKVWIVESFYKSFKDELEKTGRRREEIVVIFDLEKLGPKHLWKPGVDVFNEILKMFEDHYPETLKYAFIVNAPRLFPIVFKIVRPFLSEDTVKKTHVLGSNFKEVLLKYINADQLPLHWGGTKVGQNGDPRCTDIINHGGVVPKELYHISDLESANYTTVTISRGSSLQLDFEITQPMTVLRWEFKTEDHDMGFGIFKRTADSRQKAIEMEVIKSTERVNSHLVPEDGTITCKEVGTYVVRFDNTFSILRSKKVSYLIEILEADDTFVREGQDSTASTPSQESEPSEGE</sequence>
<reference evidence="4 5" key="1">
    <citation type="submission" date="2024-11" db="EMBL/GenBank/DDBJ databases">
        <title>Chromosome-level genome assembly of the freshwater bivalve Anodonta woodiana.</title>
        <authorList>
            <person name="Chen X."/>
        </authorList>
    </citation>
    <scope>NUCLEOTIDE SEQUENCE [LARGE SCALE GENOMIC DNA]</scope>
    <source>
        <strain evidence="4">MN2024</strain>
        <tissue evidence="4">Gills</tissue>
    </source>
</reference>
<dbReference type="InterPro" id="IPR001251">
    <property type="entry name" value="CRAL-TRIO_dom"/>
</dbReference>
<feature type="region of interest" description="Disordered" evidence="1">
    <location>
        <begin position="390"/>
        <end position="410"/>
    </location>
</feature>
<dbReference type="EMBL" id="JBJQND010000013">
    <property type="protein sequence ID" value="KAL3858130.1"/>
    <property type="molecule type" value="Genomic_DNA"/>
</dbReference>
<dbReference type="InterPro" id="IPR011074">
    <property type="entry name" value="CRAL/TRIO_N_dom"/>
</dbReference>
<dbReference type="PANTHER" id="PTHR23324:SF83">
    <property type="entry name" value="SEC14-LIKE PROTEIN 2"/>
    <property type="match status" value="1"/>
</dbReference>
<proteinExistence type="predicted"/>
<evidence type="ECO:0000259" key="2">
    <source>
        <dbReference type="PROSITE" id="PS50191"/>
    </source>
</evidence>
<evidence type="ECO:0000313" key="5">
    <source>
        <dbReference type="Proteomes" id="UP001634394"/>
    </source>
</evidence>
<dbReference type="PRINTS" id="PR00180">
    <property type="entry name" value="CRETINALDHBP"/>
</dbReference>
<dbReference type="PROSITE" id="PS50866">
    <property type="entry name" value="GOLD"/>
    <property type="match status" value="1"/>
</dbReference>
<dbReference type="InterPro" id="IPR051064">
    <property type="entry name" value="SEC14/CRAL-TRIO_domain"/>
</dbReference>
<dbReference type="SUPFAM" id="SSF52087">
    <property type="entry name" value="CRAL/TRIO domain"/>
    <property type="match status" value="1"/>
</dbReference>
<organism evidence="4 5">
    <name type="scientific">Sinanodonta woodiana</name>
    <name type="common">Chinese pond mussel</name>
    <name type="synonym">Anodonta woodiana</name>
    <dbReference type="NCBI Taxonomy" id="1069815"/>
    <lineage>
        <taxon>Eukaryota</taxon>
        <taxon>Metazoa</taxon>
        <taxon>Spiralia</taxon>
        <taxon>Lophotrochozoa</taxon>
        <taxon>Mollusca</taxon>
        <taxon>Bivalvia</taxon>
        <taxon>Autobranchia</taxon>
        <taxon>Heteroconchia</taxon>
        <taxon>Palaeoheterodonta</taxon>
        <taxon>Unionida</taxon>
        <taxon>Unionoidea</taxon>
        <taxon>Unionidae</taxon>
        <taxon>Unioninae</taxon>
        <taxon>Sinanodonta</taxon>
    </lineage>
</organism>
<dbReference type="InterPro" id="IPR036273">
    <property type="entry name" value="CRAL/TRIO_N_dom_sf"/>
</dbReference>
<dbReference type="PANTHER" id="PTHR23324">
    <property type="entry name" value="SEC14 RELATED PROTEIN"/>
    <property type="match status" value="1"/>
</dbReference>
<dbReference type="SMART" id="SM01100">
    <property type="entry name" value="CRAL_TRIO_N"/>
    <property type="match status" value="1"/>
</dbReference>